<gene>
    <name evidence="2" type="ORF">K432DRAFT_381237</name>
</gene>
<feature type="compositionally biased region" description="Basic and acidic residues" evidence="1">
    <location>
        <begin position="78"/>
        <end position="94"/>
    </location>
</feature>
<accession>A0A8E2ECX1</accession>
<sequence>MAPTTDATNIWAQMNYAPPRGQCNYKQSLMSPRCPCLRFMLHPLKSNSTFDCDGCGHHASFHSMENRAEDEIRKRWEAEDRAKEAEAREAEPSRPRKRVRQIEGPGNTAAHGRLMIEAGERDIIGGAQDDEVMSSSTMESTTVLQRRMKPTSGKKSR</sequence>
<dbReference type="EMBL" id="KV744917">
    <property type="protein sequence ID" value="OCK81533.1"/>
    <property type="molecule type" value="Genomic_DNA"/>
</dbReference>
<dbReference type="Proteomes" id="UP000250266">
    <property type="component" value="Unassembled WGS sequence"/>
</dbReference>
<reference evidence="2 3" key="1">
    <citation type="journal article" date="2016" name="Nat. Commun.">
        <title>Ectomycorrhizal ecology is imprinted in the genome of the dominant symbiotic fungus Cenococcum geophilum.</title>
        <authorList>
            <consortium name="DOE Joint Genome Institute"/>
            <person name="Peter M."/>
            <person name="Kohler A."/>
            <person name="Ohm R.A."/>
            <person name="Kuo A."/>
            <person name="Krutzmann J."/>
            <person name="Morin E."/>
            <person name="Arend M."/>
            <person name="Barry K.W."/>
            <person name="Binder M."/>
            <person name="Choi C."/>
            <person name="Clum A."/>
            <person name="Copeland A."/>
            <person name="Grisel N."/>
            <person name="Haridas S."/>
            <person name="Kipfer T."/>
            <person name="LaButti K."/>
            <person name="Lindquist E."/>
            <person name="Lipzen A."/>
            <person name="Maire R."/>
            <person name="Meier B."/>
            <person name="Mihaltcheva S."/>
            <person name="Molinier V."/>
            <person name="Murat C."/>
            <person name="Poggeler S."/>
            <person name="Quandt C.A."/>
            <person name="Sperisen C."/>
            <person name="Tritt A."/>
            <person name="Tisserant E."/>
            <person name="Crous P.W."/>
            <person name="Henrissat B."/>
            <person name="Nehls U."/>
            <person name="Egli S."/>
            <person name="Spatafora J.W."/>
            <person name="Grigoriev I.V."/>
            <person name="Martin F.M."/>
        </authorList>
    </citation>
    <scope>NUCLEOTIDE SEQUENCE [LARGE SCALE GENOMIC DNA]</scope>
    <source>
        <strain evidence="2 3">CBS 459.81</strain>
    </source>
</reference>
<feature type="compositionally biased region" description="Low complexity" evidence="1">
    <location>
        <begin position="133"/>
        <end position="143"/>
    </location>
</feature>
<feature type="compositionally biased region" description="Basic residues" evidence="1">
    <location>
        <begin position="146"/>
        <end position="157"/>
    </location>
</feature>
<evidence type="ECO:0000313" key="3">
    <source>
        <dbReference type="Proteomes" id="UP000250266"/>
    </source>
</evidence>
<proteinExistence type="predicted"/>
<protein>
    <submittedName>
        <fullName evidence="2">Uncharacterized protein</fullName>
    </submittedName>
</protein>
<name>A0A8E2ECX1_9PEZI</name>
<dbReference type="OrthoDB" id="5424021at2759"/>
<feature type="region of interest" description="Disordered" evidence="1">
    <location>
        <begin position="78"/>
        <end position="113"/>
    </location>
</feature>
<keyword evidence="3" id="KW-1185">Reference proteome</keyword>
<feature type="region of interest" description="Disordered" evidence="1">
    <location>
        <begin position="126"/>
        <end position="157"/>
    </location>
</feature>
<evidence type="ECO:0000256" key="1">
    <source>
        <dbReference type="SAM" id="MobiDB-lite"/>
    </source>
</evidence>
<organism evidence="2 3">
    <name type="scientific">Lepidopterella palustris CBS 459.81</name>
    <dbReference type="NCBI Taxonomy" id="1314670"/>
    <lineage>
        <taxon>Eukaryota</taxon>
        <taxon>Fungi</taxon>
        <taxon>Dikarya</taxon>
        <taxon>Ascomycota</taxon>
        <taxon>Pezizomycotina</taxon>
        <taxon>Dothideomycetes</taxon>
        <taxon>Pleosporomycetidae</taxon>
        <taxon>Mytilinidiales</taxon>
        <taxon>Argynnaceae</taxon>
        <taxon>Lepidopterella</taxon>
    </lineage>
</organism>
<evidence type="ECO:0000313" key="2">
    <source>
        <dbReference type="EMBL" id="OCK81533.1"/>
    </source>
</evidence>
<dbReference type="AlphaFoldDB" id="A0A8E2ECX1"/>